<proteinExistence type="predicted"/>
<dbReference type="RefSeq" id="WP_386833158.1">
    <property type="nucleotide sequence ID" value="NZ_JBHUNP010000001.1"/>
</dbReference>
<organism evidence="1 2">
    <name type="scientific">Devosia albogilva</name>
    <dbReference type="NCBI Taxonomy" id="429726"/>
    <lineage>
        <taxon>Bacteria</taxon>
        <taxon>Pseudomonadati</taxon>
        <taxon>Pseudomonadota</taxon>
        <taxon>Alphaproteobacteria</taxon>
        <taxon>Hyphomicrobiales</taxon>
        <taxon>Devosiaceae</taxon>
        <taxon>Devosia</taxon>
    </lineage>
</organism>
<reference evidence="2" key="1">
    <citation type="journal article" date="2019" name="Int. J. Syst. Evol. Microbiol.">
        <title>The Global Catalogue of Microorganisms (GCM) 10K type strain sequencing project: providing services to taxonomists for standard genome sequencing and annotation.</title>
        <authorList>
            <consortium name="The Broad Institute Genomics Platform"/>
            <consortium name="The Broad Institute Genome Sequencing Center for Infectious Disease"/>
            <person name="Wu L."/>
            <person name="Ma J."/>
        </authorList>
    </citation>
    <scope>NUCLEOTIDE SEQUENCE [LARGE SCALE GENOMIC DNA]</scope>
    <source>
        <strain evidence="2">CCM 7427</strain>
    </source>
</reference>
<name>A0ABW5QL70_9HYPH</name>
<dbReference type="EMBL" id="JBHUNP010000001">
    <property type="protein sequence ID" value="MFD2648084.1"/>
    <property type="molecule type" value="Genomic_DNA"/>
</dbReference>
<evidence type="ECO:0000313" key="2">
    <source>
        <dbReference type="Proteomes" id="UP001597521"/>
    </source>
</evidence>
<protein>
    <submittedName>
        <fullName evidence="1">Uncharacterized protein</fullName>
    </submittedName>
</protein>
<keyword evidence="2" id="KW-1185">Reference proteome</keyword>
<dbReference type="Proteomes" id="UP001597521">
    <property type="component" value="Unassembled WGS sequence"/>
</dbReference>
<sequence length="144" mass="15849">MKLTKIAAGAPALLKDDGSAVALEAVVDAIVSAIKEHGHYGNLAHHISGGGDWDAYAAAIRQLLFGRSSYGDLGPLARNVARSLSGRGPENIRPFRGWFFDRLEIESSMLHRMLVERRIETLNEDAERSRPRFRKSALSILTSH</sequence>
<gene>
    <name evidence="1" type="ORF">ACFSX5_09805</name>
</gene>
<comment type="caution">
    <text evidence="1">The sequence shown here is derived from an EMBL/GenBank/DDBJ whole genome shotgun (WGS) entry which is preliminary data.</text>
</comment>
<evidence type="ECO:0000313" key="1">
    <source>
        <dbReference type="EMBL" id="MFD2648084.1"/>
    </source>
</evidence>
<accession>A0ABW5QL70</accession>